<protein>
    <recommendedName>
        <fullName evidence="9">LNR domain-containing protein</fullName>
    </recommendedName>
</protein>
<sequence>SNFACAFDGVEYCSENVPFSSCPDASFCAARFYDGKCDEQCNTEACLFDGRDCEGAEPESRKNGTMTELSLILRVPPETFVVRIDDFLKSLGERLRTTVIVKKTEGEMDVFEWNNKTGEGRRVGFGSRTDARFEYSRRTKRFADDEAILYGTLVVIKVDLSECSVGCFSDIHAVAQFIEAMEAIKPLDPSMPIHEAIIDKRRSGTGSSSSSLLPWIFLVVAVIAAVAVAGTVRMVGGKRCRVIEDAPEWTPP</sequence>
<evidence type="ECO:0000256" key="3">
    <source>
        <dbReference type="ARBA" id="ARBA00022989"/>
    </source>
</evidence>
<keyword evidence="2" id="KW-0677">Repeat</keyword>
<evidence type="ECO:0000256" key="2">
    <source>
        <dbReference type="ARBA" id="ARBA00022737"/>
    </source>
</evidence>
<dbReference type="SUPFAM" id="SSF90193">
    <property type="entry name" value="Notch domain"/>
    <property type="match status" value="1"/>
</dbReference>
<comment type="subcellular location">
    <subcellularLocation>
        <location evidence="7">Endomembrane system</location>
        <topology evidence="7">Single-pass type I membrane protein</topology>
    </subcellularLocation>
</comment>
<dbReference type="PROSITE" id="PS50258">
    <property type="entry name" value="LNR"/>
    <property type="match status" value="1"/>
</dbReference>
<dbReference type="GO" id="GO:0012505">
    <property type="term" value="C:endomembrane system"/>
    <property type="evidence" value="ECO:0007669"/>
    <property type="project" value="UniProtKB-SubCell"/>
</dbReference>
<evidence type="ECO:0000313" key="11">
    <source>
        <dbReference type="Proteomes" id="UP001328107"/>
    </source>
</evidence>
<accession>A0AAN4Z779</accession>
<evidence type="ECO:0000259" key="9">
    <source>
        <dbReference type="PROSITE" id="PS50258"/>
    </source>
</evidence>
<dbReference type="InterPro" id="IPR011656">
    <property type="entry name" value="Notch_NODP_dom"/>
</dbReference>
<evidence type="ECO:0000256" key="6">
    <source>
        <dbReference type="ARBA" id="ARBA00023180"/>
    </source>
</evidence>
<dbReference type="Gene3D" id="3.30.70.3310">
    <property type="match status" value="1"/>
</dbReference>
<dbReference type="Gene3D" id="3.30.300.320">
    <property type="match status" value="1"/>
</dbReference>
<keyword evidence="3 8" id="KW-1133">Transmembrane helix</keyword>
<evidence type="ECO:0000313" key="10">
    <source>
        <dbReference type="EMBL" id="GMR31740.1"/>
    </source>
</evidence>
<feature type="non-terminal residue" evidence="10">
    <location>
        <position position="252"/>
    </location>
</feature>
<organism evidence="10 11">
    <name type="scientific">Pristionchus mayeri</name>
    <dbReference type="NCBI Taxonomy" id="1317129"/>
    <lineage>
        <taxon>Eukaryota</taxon>
        <taxon>Metazoa</taxon>
        <taxon>Ecdysozoa</taxon>
        <taxon>Nematoda</taxon>
        <taxon>Chromadorea</taxon>
        <taxon>Rhabditida</taxon>
        <taxon>Rhabditina</taxon>
        <taxon>Diplogasteromorpha</taxon>
        <taxon>Diplogasteroidea</taxon>
        <taxon>Neodiplogasteridae</taxon>
        <taxon>Pristionchus</taxon>
    </lineage>
</organism>
<evidence type="ECO:0000256" key="8">
    <source>
        <dbReference type="SAM" id="Phobius"/>
    </source>
</evidence>
<dbReference type="Proteomes" id="UP001328107">
    <property type="component" value="Unassembled WGS sequence"/>
</dbReference>
<dbReference type="Pfam" id="PF07684">
    <property type="entry name" value="NODP"/>
    <property type="match status" value="1"/>
</dbReference>
<feature type="transmembrane region" description="Helical" evidence="8">
    <location>
        <begin position="212"/>
        <end position="232"/>
    </location>
</feature>
<keyword evidence="1 8" id="KW-0812">Transmembrane</keyword>
<dbReference type="AlphaFoldDB" id="A0AAN4Z779"/>
<keyword evidence="5" id="KW-1015">Disulfide bond</keyword>
<dbReference type="GO" id="GO:0030154">
    <property type="term" value="P:cell differentiation"/>
    <property type="evidence" value="ECO:0007669"/>
    <property type="project" value="InterPro"/>
</dbReference>
<keyword evidence="6" id="KW-0325">Glycoprotein</keyword>
<dbReference type="Pfam" id="PF06816">
    <property type="entry name" value="NOD"/>
    <property type="match status" value="1"/>
</dbReference>
<keyword evidence="11" id="KW-1185">Reference proteome</keyword>
<dbReference type="SMART" id="SM00004">
    <property type="entry name" value="NL"/>
    <property type="match status" value="1"/>
</dbReference>
<dbReference type="PRINTS" id="PR01983">
    <property type="entry name" value="NOTCH"/>
</dbReference>
<dbReference type="GO" id="GO:0016020">
    <property type="term" value="C:membrane"/>
    <property type="evidence" value="ECO:0007669"/>
    <property type="project" value="InterPro"/>
</dbReference>
<dbReference type="InterPro" id="IPR010660">
    <property type="entry name" value="Notch_NOD_dom"/>
</dbReference>
<evidence type="ECO:0000256" key="5">
    <source>
        <dbReference type="ARBA" id="ARBA00023157"/>
    </source>
</evidence>
<dbReference type="GO" id="GO:0007219">
    <property type="term" value="P:Notch signaling pathway"/>
    <property type="evidence" value="ECO:0007669"/>
    <property type="project" value="InterPro"/>
</dbReference>
<comment type="caution">
    <text evidence="10">The sequence shown here is derived from an EMBL/GenBank/DDBJ whole genome shotgun (WGS) entry which is preliminary data.</text>
</comment>
<name>A0AAN4Z779_9BILA</name>
<proteinExistence type="predicted"/>
<evidence type="ECO:0000256" key="1">
    <source>
        <dbReference type="ARBA" id="ARBA00022692"/>
    </source>
</evidence>
<feature type="non-terminal residue" evidence="10">
    <location>
        <position position="1"/>
    </location>
</feature>
<dbReference type="Pfam" id="PF00066">
    <property type="entry name" value="Notch"/>
    <property type="match status" value="1"/>
</dbReference>
<dbReference type="EMBL" id="BTRK01000001">
    <property type="protein sequence ID" value="GMR31740.1"/>
    <property type="molecule type" value="Genomic_DNA"/>
</dbReference>
<feature type="domain" description="LNR" evidence="9">
    <location>
        <begin position="22"/>
        <end position="63"/>
    </location>
</feature>
<reference evidence="11" key="1">
    <citation type="submission" date="2022-10" db="EMBL/GenBank/DDBJ databases">
        <title>Genome assembly of Pristionchus species.</title>
        <authorList>
            <person name="Yoshida K."/>
            <person name="Sommer R.J."/>
        </authorList>
    </citation>
    <scope>NUCLEOTIDE SEQUENCE [LARGE SCALE GENOMIC DNA]</scope>
    <source>
        <strain evidence="11">RS5460</strain>
    </source>
</reference>
<dbReference type="InterPro" id="IPR035993">
    <property type="entry name" value="Notch-like_dom_sf"/>
</dbReference>
<dbReference type="InterPro" id="IPR000800">
    <property type="entry name" value="Notch_dom"/>
</dbReference>
<evidence type="ECO:0000256" key="4">
    <source>
        <dbReference type="ARBA" id="ARBA00023136"/>
    </source>
</evidence>
<keyword evidence="4 8" id="KW-0472">Membrane</keyword>
<gene>
    <name evidence="10" type="ORF">PMAYCL1PPCAC_01935</name>
</gene>
<evidence type="ECO:0000256" key="7">
    <source>
        <dbReference type="ARBA" id="ARBA00046288"/>
    </source>
</evidence>